<dbReference type="EMBL" id="CATOUU010001176">
    <property type="protein sequence ID" value="CAI9976949.1"/>
    <property type="molecule type" value="Genomic_DNA"/>
</dbReference>
<sequence>MILEKEHQLLSFNSIKPFQNYLQLKKFQYLNEIKSIQALGISEAILHSMLVDDTLYSAFKFVSPSLRRNSRFSPVYAKYIDSRHVRILFKFYSFTLSHDVFFLRKLVEQWRGISISPIKRCLKENFNTLRGFSCLDFALNVLREDKQSVFWYWKIKQQDYFQKPINILLPFADQDIFERKGDNYENLSLIMNDEWQTEYLDEPVQEPFKLE</sequence>
<dbReference type="EMBL" id="CAXDID020000266">
    <property type="protein sequence ID" value="CAL6067071.1"/>
    <property type="molecule type" value="Genomic_DNA"/>
</dbReference>
<keyword evidence="3" id="KW-1185">Reference proteome</keyword>
<reference evidence="1" key="1">
    <citation type="submission" date="2023-06" db="EMBL/GenBank/DDBJ databases">
        <authorList>
            <person name="Kurt Z."/>
        </authorList>
    </citation>
    <scope>NUCLEOTIDE SEQUENCE</scope>
</reference>
<reference evidence="2 3" key="2">
    <citation type="submission" date="2024-07" db="EMBL/GenBank/DDBJ databases">
        <authorList>
            <person name="Akdeniz Z."/>
        </authorList>
    </citation>
    <scope>NUCLEOTIDE SEQUENCE [LARGE SCALE GENOMIC DNA]</scope>
</reference>
<comment type="caution">
    <text evidence="1">The sequence shown here is derived from an EMBL/GenBank/DDBJ whole genome shotgun (WGS) entry which is preliminary data.</text>
</comment>
<protein>
    <submittedName>
        <fullName evidence="2">Hypothetical_protein</fullName>
    </submittedName>
</protein>
<organism evidence="1">
    <name type="scientific">Hexamita inflata</name>
    <dbReference type="NCBI Taxonomy" id="28002"/>
    <lineage>
        <taxon>Eukaryota</taxon>
        <taxon>Metamonada</taxon>
        <taxon>Diplomonadida</taxon>
        <taxon>Hexamitidae</taxon>
        <taxon>Hexamitinae</taxon>
        <taxon>Hexamita</taxon>
    </lineage>
</organism>
<evidence type="ECO:0000313" key="2">
    <source>
        <dbReference type="EMBL" id="CAL6067071.1"/>
    </source>
</evidence>
<evidence type="ECO:0000313" key="3">
    <source>
        <dbReference type="Proteomes" id="UP001642409"/>
    </source>
</evidence>
<proteinExistence type="predicted"/>
<accession>A0AA86REI5</accession>
<dbReference type="Proteomes" id="UP001642409">
    <property type="component" value="Unassembled WGS sequence"/>
</dbReference>
<evidence type="ECO:0000313" key="1">
    <source>
        <dbReference type="EMBL" id="CAI9976949.1"/>
    </source>
</evidence>
<dbReference type="AlphaFoldDB" id="A0AA86REI5"/>
<gene>
    <name evidence="2" type="ORF">HINF_LOCUS52846</name>
    <name evidence="1" type="ORF">HINF_LOCUS64594</name>
</gene>
<name>A0AA86REI5_9EUKA</name>